<dbReference type="AlphaFoldDB" id="A0A0A8ZYV4"/>
<evidence type="ECO:0000256" key="1">
    <source>
        <dbReference type="SAM" id="MobiDB-lite"/>
    </source>
</evidence>
<name>A0A0A8ZYV4_ARUDO</name>
<reference evidence="2" key="1">
    <citation type="submission" date="2014-09" db="EMBL/GenBank/DDBJ databases">
        <authorList>
            <person name="Magalhaes I.L.F."/>
            <person name="Oliveira U."/>
            <person name="Santos F.R."/>
            <person name="Vidigal T.H.D.A."/>
            <person name="Brescovit A.D."/>
            <person name="Santos A.J."/>
        </authorList>
    </citation>
    <scope>NUCLEOTIDE SEQUENCE</scope>
    <source>
        <tissue evidence="2">Shoot tissue taken approximately 20 cm above the soil surface</tissue>
    </source>
</reference>
<feature type="compositionally biased region" description="Pro residues" evidence="1">
    <location>
        <begin position="104"/>
        <end position="116"/>
    </location>
</feature>
<sequence length="116" mass="12085">MQLAKLIVTRDVAIRNTRKQTKQGTQSAALTTTTPVAAVDAAATPKTATFRRAKVAALPSTSCAVAAKRGVSSLPVQQTPAWIRFTPATATANMTKRRAATRPPELPPPPAPAAGK</sequence>
<feature type="region of interest" description="Disordered" evidence="1">
    <location>
        <begin position="87"/>
        <end position="116"/>
    </location>
</feature>
<proteinExistence type="predicted"/>
<accession>A0A0A8ZYV4</accession>
<organism evidence="2">
    <name type="scientific">Arundo donax</name>
    <name type="common">Giant reed</name>
    <name type="synonym">Donax arundinaceus</name>
    <dbReference type="NCBI Taxonomy" id="35708"/>
    <lineage>
        <taxon>Eukaryota</taxon>
        <taxon>Viridiplantae</taxon>
        <taxon>Streptophyta</taxon>
        <taxon>Embryophyta</taxon>
        <taxon>Tracheophyta</taxon>
        <taxon>Spermatophyta</taxon>
        <taxon>Magnoliopsida</taxon>
        <taxon>Liliopsida</taxon>
        <taxon>Poales</taxon>
        <taxon>Poaceae</taxon>
        <taxon>PACMAD clade</taxon>
        <taxon>Arundinoideae</taxon>
        <taxon>Arundineae</taxon>
        <taxon>Arundo</taxon>
    </lineage>
</organism>
<evidence type="ECO:0000313" key="2">
    <source>
        <dbReference type="EMBL" id="JAD39967.1"/>
    </source>
</evidence>
<dbReference type="EMBL" id="GBRH01257928">
    <property type="protein sequence ID" value="JAD39967.1"/>
    <property type="molecule type" value="Transcribed_RNA"/>
</dbReference>
<protein>
    <submittedName>
        <fullName evidence="2">Uncharacterized protein</fullName>
    </submittedName>
</protein>
<reference evidence="2" key="2">
    <citation type="journal article" date="2015" name="Data Brief">
        <title>Shoot transcriptome of the giant reed, Arundo donax.</title>
        <authorList>
            <person name="Barrero R.A."/>
            <person name="Guerrero F.D."/>
            <person name="Moolhuijzen P."/>
            <person name="Goolsby J.A."/>
            <person name="Tidwell J."/>
            <person name="Bellgard S.E."/>
            <person name="Bellgard M.I."/>
        </authorList>
    </citation>
    <scope>NUCLEOTIDE SEQUENCE</scope>
    <source>
        <tissue evidence="2">Shoot tissue taken approximately 20 cm above the soil surface</tissue>
    </source>
</reference>